<dbReference type="AlphaFoldDB" id="A0A2P1PLM7"/>
<proteinExistence type="inferred from homology"/>
<keyword evidence="8 9" id="KW-0472">Membrane</keyword>
<keyword evidence="4 9" id="KW-0812">Transmembrane</keyword>
<evidence type="ECO:0000259" key="13">
    <source>
        <dbReference type="Pfam" id="PF22599"/>
    </source>
</evidence>
<dbReference type="InterPro" id="IPR055344">
    <property type="entry name" value="SecD_SecF_C_bact"/>
</dbReference>
<evidence type="ECO:0000259" key="12">
    <source>
        <dbReference type="Pfam" id="PF21760"/>
    </source>
</evidence>
<feature type="domain" description="SecD export protein N-terminal TM" evidence="11">
    <location>
        <begin position="3"/>
        <end position="100"/>
    </location>
</feature>
<feature type="domain" description="Protein export membrane protein SecD/SecF C-terminal" evidence="10">
    <location>
        <begin position="437"/>
        <end position="605"/>
    </location>
</feature>
<dbReference type="GO" id="GO:0065002">
    <property type="term" value="P:intracellular protein transmembrane transport"/>
    <property type="evidence" value="ECO:0007669"/>
    <property type="project" value="UniProtKB-UniRule"/>
</dbReference>
<organism evidence="14 15">
    <name type="scientific">Ahniella affigens</name>
    <dbReference type="NCBI Taxonomy" id="2021234"/>
    <lineage>
        <taxon>Bacteria</taxon>
        <taxon>Pseudomonadati</taxon>
        <taxon>Pseudomonadota</taxon>
        <taxon>Gammaproteobacteria</taxon>
        <taxon>Lysobacterales</taxon>
        <taxon>Rhodanobacteraceae</taxon>
        <taxon>Ahniella</taxon>
    </lineage>
</organism>
<dbReference type="PANTHER" id="PTHR30081">
    <property type="entry name" value="PROTEIN-EXPORT MEMBRANE PROTEIN SEC"/>
    <property type="match status" value="1"/>
</dbReference>
<feature type="transmembrane region" description="Helical" evidence="9">
    <location>
        <begin position="556"/>
        <end position="575"/>
    </location>
</feature>
<dbReference type="Gene3D" id="1.20.1640.10">
    <property type="entry name" value="Multidrug efflux transporter AcrB transmembrane domain"/>
    <property type="match status" value="1"/>
</dbReference>
<accession>A0A2P1PLM7</accession>
<feature type="transmembrane region" description="Helical" evidence="9">
    <location>
        <begin position="507"/>
        <end position="527"/>
    </location>
</feature>
<evidence type="ECO:0000313" key="14">
    <source>
        <dbReference type="EMBL" id="AVP95745.1"/>
    </source>
</evidence>
<keyword evidence="3 9" id="KW-1003">Cell membrane</keyword>
<evidence type="ECO:0000313" key="15">
    <source>
        <dbReference type="Proteomes" id="UP000241074"/>
    </source>
</evidence>
<dbReference type="InterPro" id="IPR048634">
    <property type="entry name" value="SecD_SecF_C"/>
</dbReference>
<evidence type="ECO:0000256" key="3">
    <source>
        <dbReference type="ARBA" id="ARBA00022475"/>
    </source>
</evidence>
<keyword evidence="6 9" id="KW-1133">Transmembrane helix</keyword>
<comment type="similarity">
    <text evidence="9">Belongs to the SecD/SecF family. SecD subfamily.</text>
</comment>
<keyword evidence="2 9" id="KW-0813">Transport</keyword>
<evidence type="ECO:0000256" key="5">
    <source>
        <dbReference type="ARBA" id="ARBA00022927"/>
    </source>
</evidence>
<dbReference type="OrthoDB" id="9805019at2"/>
<dbReference type="InterPro" id="IPR054384">
    <property type="entry name" value="SecDF_P1_head"/>
</dbReference>
<dbReference type="KEGG" id="xba:C7S18_00390"/>
<keyword evidence="7 9" id="KW-0811">Translocation</keyword>
<evidence type="ECO:0000259" key="11">
    <source>
        <dbReference type="Pfam" id="PF13721"/>
    </source>
</evidence>
<keyword evidence="15" id="KW-1185">Reference proteome</keyword>
<name>A0A2P1PLM7_9GAMM</name>
<dbReference type="Pfam" id="PF13721">
    <property type="entry name" value="SecD-TM1"/>
    <property type="match status" value="1"/>
</dbReference>
<dbReference type="EMBL" id="CP027860">
    <property type="protein sequence ID" value="AVP95745.1"/>
    <property type="molecule type" value="Genomic_DNA"/>
</dbReference>
<dbReference type="GO" id="GO:0043952">
    <property type="term" value="P:protein transport by the Sec complex"/>
    <property type="evidence" value="ECO:0007669"/>
    <property type="project" value="UniProtKB-UniRule"/>
</dbReference>
<evidence type="ECO:0000256" key="8">
    <source>
        <dbReference type="ARBA" id="ARBA00023136"/>
    </source>
</evidence>
<comment type="caution">
    <text evidence="9">Lacks conserved residue(s) required for the propagation of feature annotation.</text>
</comment>
<reference evidence="14 15" key="2">
    <citation type="submission" date="2018-03" db="EMBL/GenBank/DDBJ databases">
        <authorList>
            <person name="Keele B.F."/>
        </authorList>
    </citation>
    <scope>NUCLEOTIDE SEQUENCE [LARGE SCALE GENOMIC DNA]</scope>
    <source>
        <strain evidence="14 15">D13</strain>
    </source>
</reference>
<comment type="function">
    <text evidence="9">Part of the Sec protein translocase complex. Interacts with the SecYEG preprotein conducting channel. SecDF uses the proton motive force (PMF) to complete protein translocation after the ATP-dependent function of SecA.</text>
</comment>
<dbReference type="PANTHER" id="PTHR30081:SF1">
    <property type="entry name" value="PROTEIN TRANSLOCASE SUBUNIT SECD"/>
    <property type="match status" value="1"/>
</dbReference>
<evidence type="ECO:0000256" key="4">
    <source>
        <dbReference type="ARBA" id="ARBA00022692"/>
    </source>
</evidence>
<dbReference type="SUPFAM" id="SSF82866">
    <property type="entry name" value="Multidrug efflux transporter AcrB transmembrane domain"/>
    <property type="match status" value="1"/>
</dbReference>
<dbReference type="RefSeq" id="WP_106889674.1">
    <property type="nucleotide sequence ID" value="NZ_CP027860.1"/>
</dbReference>
<dbReference type="NCBIfam" id="TIGR00916">
    <property type="entry name" value="2A0604s01"/>
    <property type="match status" value="1"/>
</dbReference>
<dbReference type="GO" id="GO:0005886">
    <property type="term" value="C:plasma membrane"/>
    <property type="evidence" value="ECO:0007669"/>
    <property type="project" value="UniProtKB-SubCell"/>
</dbReference>
<dbReference type="Gene3D" id="3.30.1360.200">
    <property type="match status" value="1"/>
</dbReference>
<feature type="domain" description="SecDF P1 head subdomain" evidence="13">
    <location>
        <begin position="308"/>
        <end position="434"/>
    </location>
</feature>
<gene>
    <name evidence="9 14" type="primary">secD</name>
    <name evidence="14" type="ORF">C7S18_00390</name>
</gene>
<comment type="subcellular location">
    <subcellularLocation>
        <location evidence="1 9">Cell membrane</location>
        <topology evidence="1 9">Multi-pass membrane protein</topology>
    </subcellularLocation>
</comment>
<dbReference type="InterPro" id="IPR022813">
    <property type="entry name" value="SecD/SecF_arch_bac"/>
</dbReference>
<dbReference type="Proteomes" id="UP000241074">
    <property type="component" value="Chromosome"/>
</dbReference>
<evidence type="ECO:0000256" key="9">
    <source>
        <dbReference type="HAMAP-Rule" id="MF_01463"/>
    </source>
</evidence>
<dbReference type="FunFam" id="1.20.1640.10:FF:000004">
    <property type="entry name" value="Protein translocase subunit SecD"/>
    <property type="match status" value="1"/>
</dbReference>
<feature type="transmembrane region" description="Helical" evidence="9">
    <location>
        <begin position="581"/>
        <end position="604"/>
    </location>
</feature>
<dbReference type="InterPro" id="IPR022646">
    <property type="entry name" value="SecD/SecF_CS"/>
</dbReference>
<evidence type="ECO:0000256" key="1">
    <source>
        <dbReference type="ARBA" id="ARBA00004651"/>
    </source>
</evidence>
<feature type="domain" description="Protein translocase subunit SecDF P1" evidence="12">
    <location>
        <begin position="227"/>
        <end position="285"/>
    </location>
</feature>
<reference evidence="14 15" key="1">
    <citation type="submission" date="2018-03" db="EMBL/GenBank/DDBJ databases">
        <title>Ahniella affigens gen. nov., sp. nov., a gammaproteobacterium isolated from sandy soil near a stream.</title>
        <authorList>
            <person name="Ko Y."/>
            <person name="Kim J.-H."/>
        </authorList>
    </citation>
    <scope>NUCLEOTIDE SEQUENCE [LARGE SCALE GENOMIC DNA]</scope>
    <source>
        <strain evidence="14 15">D13</strain>
    </source>
</reference>
<dbReference type="GO" id="GO:0015450">
    <property type="term" value="F:protein-transporting ATPase activity"/>
    <property type="evidence" value="ECO:0007669"/>
    <property type="project" value="InterPro"/>
</dbReference>
<dbReference type="NCBIfam" id="TIGR01129">
    <property type="entry name" value="secD"/>
    <property type="match status" value="1"/>
</dbReference>
<dbReference type="Pfam" id="PF22599">
    <property type="entry name" value="SecDF_P1_head"/>
    <property type="match status" value="1"/>
</dbReference>
<protein>
    <recommendedName>
        <fullName evidence="9">Protein translocase subunit SecD</fullName>
    </recommendedName>
</protein>
<comment type="subunit">
    <text evidence="9">Forms a complex with SecF. Part of the essential Sec protein translocation apparatus which comprises SecA, SecYEG and auxiliary proteins SecDF-YajC and YidC.</text>
</comment>
<evidence type="ECO:0000256" key="2">
    <source>
        <dbReference type="ARBA" id="ARBA00022448"/>
    </source>
</evidence>
<sequence length="619" mass="66951">MTFPSWQKYLILVLLLISALFSLPNLYQKDPAVRVSGKEGIAIEAATEEKVKLALERDKYEIKRIDRTDDRIVARLMNEAQQQAAREAIAKELGDNYVVSVDLASTVPGWLTMLKAKPMNLGLDLQGGVHFLAEIDGAEVRKRNVERLISDLRAAMKTKSLAARIAESPQGISLTFKTDAERNAALGDLTPSFTILKFTEVPPTDAGFPIIAEIRPEEEANAMTRAIDQNLVTLRKRLNPDGTKETVIQRQGAARIAIDLPGVQDIEQAKRQIGSTATLEYRQVHPTIRPEEAMSTGRIPAGYRLYTNPDGSAYLLNRRPIATGEQLTSARSQLDAEKGTPAVSVTLNDLGAKKMFAFTQDNVGKPMAVLFVESEAKLVDKPDGKRELTFVRKERVISVANILEPFGKTFQTTGLGSMAVANELANNLNAGSFSAPIAIVEERVIGPSLGAENIKAGVLSVTFSFLFVMVFFVIYYKMFGVVTNLALLLNMLLVVAIMSVLGATLTLPGLAGLALTIGMSVDANVLINERIREELRAGASPLAAIQAGYEKASGTIWDANITAALAGFAMLFFGSGPIQGFAVALLVGIGTSVYTAVSASHGFASMFYNSRRKINALAI</sequence>
<evidence type="ECO:0000256" key="7">
    <source>
        <dbReference type="ARBA" id="ARBA00023010"/>
    </source>
</evidence>
<dbReference type="InterPro" id="IPR027398">
    <property type="entry name" value="SecD-TM"/>
</dbReference>
<dbReference type="Pfam" id="PF02355">
    <property type="entry name" value="SecD_SecF_C"/>
    <property type="match status" value="1"/>
</dbReference>
<dbReference type="Gene3D" id="3.30.70.3400">
    <property type="match status" value="1"/>
</dbReference>
<dbReference type="InterPro" id="IPR048631">
    <property type="entry name" value="SecD_1st"/>
</dbReference>
<keyword evidence="5 9" id="KW-0653">Protein transport</keyword>
<feature type="transmembrane region" description="Helical" evidence="9">
    <location>
        <begin position="482"/>
        <end position="501"/>
    </location>
</feature>
<dbReference type="Pfam" id="PF21760">
    <property type="entry name" value="SecD_1st"/>
    <property type="match status" value="1"/>
</dbReference>
<evidence type="ECO:0000256" key="6">
    <source>
        <dbReference type="ARBA" id="ARBA00022989"/>
    </source>
</evidence>
<dbReference type="GO" id="GO:0006605">
    <property type="term" value="P:protein targeting"/>
    <property type="evidence" value="ECO:0007669"/>
    <property type="project" value="UniProtKB-UniRule"/>
</dbReference>
<evidence type="ECO:0000259" key="10">
    <source>
        <dbReference type="Pfam" id="PF02355"/>
    </source>
</evidence>
<feature type="transmembrane region" description="Helical" evidence="9">
    <location>
        <begin position="456"/>
        <end position="475"/>
    </location>
</feature>
<dbReference type="InterPro" id="IPR005791">
    <property type="entry name" value="SecD"/>
</dbReference>
<dbReference type="Pfam" id="PF07549">
    <property type="entry name" value="Sec_GG"/>
    <property type="match status" value="1"/>
</dbReference>
<dbReference type="HAMAP" id="MF_01463_B">
    <property type="entry name" value="SecD_B"/>
    <property type="match status" value="1"/>
</dbReference>